<dbReference type="InterPro" id="IPR023393">
    <property type="entry name" value="START-like_dom_sf"/>
</dbReference>
<protein>
    <submittedName>
        <fullName evidence="1">Polyketide cyclase/dehydrase/lipid transport protein</fullName>
    </submittedName>
</protein>
<evidence type="ECO:0000313" key="2">
    <source>
        <dbReference type="Proteomes" id="UP000268727"/>
    </source>
</evidence>
<keyword evidence="2" id="KW-1185">Reference proteome</keyword>
<organism evidence="1 2">
    <name type="scientific">Saccharothrix texasensis</name>
    <dbReference type="NCBI Taxonomy" id="103734"/>
    <lineage>
        <taxon>Bacteria</taxon>
        <taxon>Bacillati</taxon>
        <taxon>Actinomycetota</taxon>
        <taxon>Actinomycetes</taxon>
        <taxon>Pseudonocardiales</taxon>
        <taxon>Pseudonocardiaceae</taxon>
        <taxon>Saccharothrix</taxon>
    </lineage>
</organism>
<evidence type="ECO:0000313" key="1">
    <source>
        <dbReference type="EMBL" id="ROP35636.1"/>
    </source>
</evidence>
<proteinExistence type="predicted"/>
<dbReference type="Proteomes" id="UP000268727">
    <property type="component" value="Unassembled WGS sequence"/>
</dbReference>
<sequence length="153" mass="17281">MALSPKYAVYHSAVLDADPDRVWAEVRDMMALLDIVFGEGIEKARWTHGGSAEKVPSPFEFTLLPHHDLAREEVVGRSETDRSLTYRSVDQVLFIVDYLATYRVRPVTNEPGRSFVDWEREFRVVPDAPAGFLDDLEALFAQEIASVKAHFAA</sequence>
<dbReference type="AlphaFoldDB" id="A0A3N1GZU6"/>
<dbReference type="InterPro" id="IPR019587">
    <property type="entry name" value="Polyketide_cyclase/dehydratase"/>
</dbReference>
<dbReference type="EMBL" id="RJKM01000001">
    <property type="protein sequence ID" value="ROP35636.1"/>
    <property type="molecule type" value="Genomic_DNA"/>
</dbReference>
<dbReference type="RefSeq" id="WP_123741741.1">
    <property type="nucleotide sequence ID" value="NZ_RJKM01000001.1"/>
</dbReference>
<reference evidence="1 2" key="1">
    <citation type="submission" date="2018-11" db="EMBL/GenBank/DDBJ databases">
        <title>Sequencing the genomes of 1000 actinobacteria strains.</title>
        <authorList>
            <person name="Klenk H.-P."/>
        </authorList>
    </citation>
    <scope>NUCLEOTIDE SEQUENCE [LARGE SCALE GENOMIC DNA]</scope>
    <source>
        <strain evidence="1 2">DSM 44231</strain>
    </source>
</reference>
<accession>A0A3N1GZU6</accession>
<name>A0A3N1GZU6_9PSEU</name>
<comment type="caution">
    <text evidence="1">The sequence shown here is derived from an EMBL/GenBank/DDBJ whole genome shotgun (WGS) entry which is preliminary data.</text>
</comment>
<dbReference type="Pfam" id="PF10604">
    <property type="entry name" value="Polyketide_cyc2"/>
    <property type="match status" value="1"/>
</dbReference>
<dbReference type="Gene3D" id="3.30.530.20">
    <property type="match status" value="1"/>
</dbReference>
<gene>
    <name evidence="1" type="ORF">EDD40_0874</name>
</gene>
<dbReference type="OrthoDB" id="3683006at2"/>
<dbReference type="SUPFAM" id="SSF55961">
    <property type="entry name" value="Bet v1-like"/>
    <property type="match status" value="1"/>
</dbReference>
<dbReference type="CDD" id="cd07821">
    <property type="entry name" value="PYR_PYL_RCAR_like"/>
    <property type="match status" value="1"/>
</dbReference>